<accession>C8PJ28</accession>
<dbReference type="InterPro" id="IPR006665">
    <property type="entry name" value="OmpA-like"/>
</dbReference>
<dbReference type="STRING" id="824.CGRAC_0929"/>
<comment type="caution">
    <text evidence="5">The sequence shown here is derived from an EMBL/GenBank/DDBJ whole genome shotgun (WGS) entry which is preliminary data.</text>
</comment>
<dbReference type="PANTHER" id="PTHR30329">
    <property type="entry name" value="STATOR ELEMENT OF FLAGELLAR MOTOR COMPLEX"/>
    <property type="match status" value="1"/>
</dbReference>
<dbReference type="CDD" id="cd07185">
    <property type="entry name" value="OmpA_C-like"/>
    <property type="match status" value="1"/>
</dbReference>
<proteinExistence type="predicted"/>
<keyword evidence="6" id="KW-1185">Reference proteome</keyword>
<name>C8PJ28_9BACT</name>
<dbReference type="SUPFAM" id="SSF103088">
    <property type="entry name" value="OmpA-like"/>
    <property type="match status" value="1"/>
</dbReference>
<dbReference type="InterPro" id="IPR050330">
    <property type="entry name" value="Bact_OuterMem_StrucFunc"/>
</dbReference>
<evidence type="ECO:0000259" key="4">
    <source>
        <dbReference type="PROSITE" id="PS51123"/>
    </source>
</evidence>
<evidence type="ECO:0000256" key="1">
    <source>
        <dbReference type="PROSITE-ProRule" id="PRU00473"/>
    </source>
</evidence>
<dbReference type="OrthoDB" id="9805566at2"/>
<sequence>MKTNNEEKETFWIAYADLMAGLLFVFVLLVGGIIVKYFLTQSNLQEKESQISSALASLQSQEKKSAELEALNKIFSDQLEKLNIENTDLRKQNSIYFIQIEDLTEMAEKLKKENLDINSLLQKAREDANATISQNELKIAFLLDQLTKKESDFNKILQDLNVTKNRIRNLTGMKVKIIADLKEKLGGKIRIDNESGAMTLSSSILFDKGSSELKEGAKETLRSTLQSYFAALLNNDEIRENLDQIIIEGHTDSDGGYLYNLELSQNRAFAVMDFINSWNKDERLQKYLIASGRSYTQPVMRRGVEDKDASRRIEIKFTLSNKEAMDEIRKFLQFDANATN</sequence>
<keyword evidence="2" id="KW-0175">Coiled coil</keyword>
<feature type="domain" description="OmpA-like" evidence="4">
    <location>
        <begin position="193"/>
        <end position="321"/>
    </location>
</feature>
<organism evidence="5 6">
    <name type="scientific">Campylobacter gracilis RM3268</name>
    <dbReference type="NCBI Taxonomy" id="553220"/>
    <lineage>
        <taxon>Bacteria</taxon>
        <taxon>Pseudomonadati</taxon>
        <taxon>Campylobacterota</taxon>
        <taxon>Epsilonproteobacteria</taxon>
        <taxon>Campylobacterales</taxon>
        <taxon>Campylobacteraceae</taxon>
        <taxon>Campylobacter</taxon>
    </lineage>
</organism>
<evidence type="ECO:0000313" key="6">
    <source>
        <dbReference type="Proteomes" id="UP000005709"/>
    </source>
</evidence>
<dbReference type="PANTHER" id="PTHR30329:SF21">
    <property type="entry name" value="LIPOPROTEIN YIAD-RELATED"/>
    <property type="match status" value="1"/>
</dbReference>
<dbReference type="Gene3D" id="3.30.1330.60">
    <property type="entry name" value="OmpA-like domain"/>
    <property type="match status" value="1"/>
</dbReference>
<gene>
    <name evidence="5" type="ORF">CAMGR0001_1227</name>
</gene>
<dbReference type="RefSeq" id="WP_005871819.1">
    <property type="nucleotide sequence ID" value="NZ_ACYG01000027.1"/>
</dbReference>
<dbReference type="EMBL" id="ACYG01000027">
    <property type="protein sequence ID" value="EEV16933.1"/>
    <property type="molecule type" value="Genomic_DNA"/>
</dbReference>
<keyword evidence="3" id="KW-0812">Transmembrane</keyword>
<evidence type="ECO:0000256" key="2">
    <source>
        <dbReference type="SAM" id="Coils"/>
    </source>
</evidence>
<reference evidence="5 6" key="1">
    <citation type="submission" date="2009-07" db="EMBL/GenBank/DDBJ databases">
        <authorList>
            <person name="Madupu R."/>
            <person name="Sebastian Y."/>
            <person name="Durkin A.S."/>
            <person name="Torralba M."/>
            <person name="Methe B."/>
            <person name="Sutton G.G."/>
            <person name="Strausberg R.L."/>
            <person name="Nelson K.E."/>
        </authorList>
    </citation>
    <scope>NUCLEOTIDE SEQUENCE [LARGE SCALE GENOMIC DNA]</scope>
    <source>
        <strain evidence="5 6">RM3268</strain>
    </source>
</reference>
<keyword evidence="1 3" id="KW-0472">Membrane</keyword>
<evidence type="ECO:0000313" key="5">
    <source>
        <dbReference type="EMBL" id="EEV16933.1"/>
    </source>
</evidence>
<keyword evidence="3" id="KW-1133">Transmembrane helix</keyword>
<dbReference type="GO" id="GO:0016020">
    <property type="term" value="C:membrane"/>
    <property type="evidence" value="ECO:0007669"/>
    <property type="project" value="UniProtKB-UniRule"/>
</dbReference>
<dbReference type="Pfam" id="PF00691">
    <property type="entry name" value="OmpA"/>
    <property type="match status" value="1"/>
</dbReference>
<dbReference type="Proteomes" id="UP000005709">
    <property type="component" value="Unassembled WGS sequence"/>
</dbReference>
<evidence type="ECO:0000256" key="3">
    <source>
        <dbReference type="SAM" id="Phobius"/>
    </source>
</evidence>
<dbReference type="AlphaFoldDB" id="C8PJ28"/>
<dbReference type="PROSITE" id="PS51123">
    <property type="entry name" value="OMPA_2"/>
    <property type="match status" value="1"/>
</dbReference>
<feature type="coiled-coil region" evidence="2">
    <location>
        <begin position="44"/>
        <end position="127"/>
    </location>
</feature>
<feature type="transmembrane region" description="Helical" evidence="3">
    <location>
        <begin position="12"/>
        <end position="39"/>
    </location>
</feature>
<dbReference type="eggNOG" id="COG2885">
    <property type="taxonomic scope" value="Bacteria"/>
</dbReference>
<protein>
    <submittedName>
        <fullName evidence="5">OmpA family protein</fullName>
    </submittedName>
</protein>
<dbReference type="InterPro" id="IPR036737">
    <property type="entry name" value="OmpA-like_sf"/>
</dbReference>